<feature type="transmembrane region" description="Helical" evidence="1">
    <location>
        <begin position="105"/>
        <end position="121"/>
    </location>
</feature>
<proteinExistence type="predicted"/>
<reference evidence="2 3" key="1">
    <citation type="submission" date="2020-07" db="EMBL/GenBank/DDBJ databases">
        <title>Genomic Encyclopedia of Type Strains, Phase IV (KMG-IV): sequencing the most valuable type-strain genomes for metagenomic binning, comparative biology and taxonomic classification.</title>
        <authorList>
            <person name="Goeker M."/>
        </authorList>
    </citation>
    <scope>NUCLEOTIDE SEQUENCE [LARGE SCALE GENOMIC DNA]</scope>
    <source>
        <strain evidence="2 3">DSM 45533</strain>
    </source>
</reference>
<gene>
    <name evidence="2" type="ORF">HNR30_005515</name>
</gene>
<evidence type="ECO:0000313" key="3">
    <source>
        <dbReference type="Proteomes" id="UP000530928"/>
    </source>
</evidence>
<keyword evidence="1" id="KW-0812">Transmembrane</keyword>
<protein>
    <submittedName>
        <fullName evidence="2">Uncharacterized protein</fullName>
    </submittedName>
</protein>
<feature type="transmembrane region" description="Helical" evidence="1">
    <location>
        <begin position="231"/>
        <end position="252"/>
    </location>
</feature>
<feature type="transmembrane region" description="Helical" evidence="1">
    <location>
        <begin position="206"/>
        <end position="225"/>
    </location>
</feature>
<feature type="transmembrane region" description="Helical" evidence="1">
    <location>
        <begin position="181"/>
        <end position="199"/>
    </location>
</feature>
<keyword evidence="3" id="KW-1185">Reference proteome</keyword>
<accession>A0A7W0CMY7</accession>
<keyword evidence="1" id="KW-1133">Transmembrane helix</keyword>
<comment type="caution">
    <text evidence="2">The sequence shown here is derived from an EMBL/GenBank/DDBJ whole genome shotgun (WGS) entry which is preliminary data.</text>
</comment>
<dbReference type="Proteomes" id="UP000530928">
    <property type="component" value="Unassembled WGS sequence"/>
</dbReference>
<feature type="transmembrane region" description="Helical" evidence="1">
    <location>
        <begin position="127"/>
        <end position="146"/>
    </location>
</feature>
<feature type="transmembrane region" description="Helical" evidence="1">
    <location>
        <begin position="153"/>
        <end position="175"/>
    </location>
</feature>
<dbReference type="RefSeq" id="WP_181612878.1">
    <property type="nucleotide sequence ID" value="NZ_BAABAM010000005.1"/>
</dbReference>
<feature type="transmembrane region" description="Helical" evidence="1">
    <location>
        <begin position="65"/>
        <end position="85"/>
    </location>
</feature>
<sequence>MRSLSRYPYGVAAAVVSGVYLLVVLLSALLALTPGELSGVLLIIVTEPLGSLALASPLTEGNGPLATAALVAAGLLQAWLMWVVVRGPAGAVPVALPATARALRWVLYVYAGGQIFGRMVGLFLPPVYWIAEALGVVAAILVYLVLDRAPRWLRLIVLALGLLWLVPGATLILPGLAVPDWTVVITALWWPAVGLLQVWERRWTALTSVLAIAGGVAAVLLGLLPDDPASSIAWANQLLGAVTTLAVAAWAVRTAHETGLR</sequence>
<evidence type="ECO:0000313" key="2">
    <source>
        <dbReference type="EMBL" id="MBA2894154.1"/>
    </source>
</evidence>
<keyword evidence="1" id="KW-0472">Membrane</keyword>
<dbReference type="EMBL" id="JACDUR010000005">
    <property type="protein sequence ID" value="MBA2894154.1"/>
    <property type="molecule type" value="Genomic_DNA"/>
</dbReference>
<dbReference type="AlphaFoldDB" id="A0A7W0CMY7"/>
<organism evidence="2 3">
    <name type="scientific">Nonomuraea soli</name>
    <dbReference type="NCBI Taxonomy" id="1032476"/>
    <lineage>
        <taxon>Bacteria</taxon>
        <taxon>Bacillati</taxon>
        <taxon>Actinomycetota</taxon>
        <taxon>Actinomycetes</taxon>
        <taxon>Streptosporangiales</taxon>
        <taxon>Streptosporangiaceae</taxon>
        <taxon>Nonomuraea</taxon>
    </lineage>
</organism>
<feature type="transmembrane region" description="Helical" evidence="1">
    <location>
        <begin position="12"/>
        <end position="32"/>
    </location>
</feature>
<feature type="transmembrane region" description="Helical" evidence="1">
    <location>
        <begin position="39"/>
        <end position="59"/>
    </location>
</feature>
<evidence type="ECO:0000256" key="1">
    <source>
        <dbReference type="SAM" id="Phobius"/>
    </source>
</evidence>
<name>A0A7W0CMY7_9ACTN</name>